<dbReference type="Proteomes" id="UP001352263">
    <property type="component" value="Unassembled WGS sequence"/>
</dbReference>
<dbReference type="Pfam" id="PF10881">
    <property type="entry name" value="DUF2726"/>
    <property type="match status" value="1"/>
</dbReference>
<evidence type="ECO:0000256" key="1">
    <source>
        <dbReference type="SAM" id="Phobius"/>
    </source>
</evidence>
<protein>
    <submittedName>
        <fullName evidence="3">DUF2726 domain-containing protein</fullName>
    </submittedName>
</protein>
<keyword evidence="1" id="KW-0472">Membrane</keyword>
<dbReference type="EMBL" id="JAWIIV010000011">
    <property type="protein sequence ID" value="MEC4720467.1"/>
    <property type="molecule type" value="Genomic_DNA"/>
</dbReference>
<gene>
    <name evidence="3" type="ORF">RY831_14995</name>
</gene>
<keyword evidence="1" id="KW-0812">Transmembrane</keyword>
<accession>A0ABU6J9Z5</accession>
<evidence type="ECO:0000313" key="4">
    <source>
        <dbReference type="Proteomes" id="UP001352263"/>
    </source>
</evidence>
<dbReference type="InterPro" id="IPR024402">
    <property type="entry name" value="DUF2726"/>
</dbReference>
<comment type="caution">
    <text evidence="3">The sequence shown here is derived from an EMBL/GenBank/DDBJ whole genome shotgun (WGS) entry which is preliminary data.</text>
</comment>
<sequence length="168" mass="19036">MSKTVFILGAIAGIILLYVIFATNTSGKPRYRKVPLLTENEHEFFGRLCRALPDHYIFPQIGMPALIESDAWSKKTRMSDFLRISQKRIDFGIFTRDLKIVAVVELDDRTHNTKKDRQRDGYLLSAGVRTIRFQSKQKPDEKAIANAIANLKSTAKPADAEPDEAQVQ</sequence>
<feature type="transmembrane region" description="Helical" evidence="1">
    <location>
        <begin position="6"/>
        <end position="23"/>
    </location>
</feature>
<evidence type="ECO:0000313" key="3">
    <source>
        <dbReference type="EMBL" id="MEC4720467.1"/>
    </source>
</evidence>
<keyword evidence="4" id="KW-1185">Reference proteome</keyword>
<keyword evidence="1" id="KW-1133">Transmembrane helix</keyword>
<organism evidence="3 4">
    <name type="scientific">Noviherbaspirillum album</name>
    <dbReference type="NCBI Taxonomy" id="3080276"/>
    <lineage>
        <taxon>Bacteria</taxon>
        <taxon>Pseudomonadati</taxon>
        <taxon>Pseudomonadota</taxon>
        <taxon>Betaproteobacteria</taxon>
        <taxon>Burkholderiales</taxon>
        <taxon>Oxalobacteraceae</taxon>
        <taxon>Noviherbaspirillum</taxon>
    </lineage>
</organism>
<evidence type="ECO:0000259" key="2">
    <source>
        <dbReference type="Pfam" id="PF10881"/>
    </source>
</evidence>
<reference evidence="3 4" key="1">
    <citation type="submission" date="2023-10" db="EMBL/GenBank/DDBJ databases">
        <title>Noviherbaspirillum sp. CPCC 100848 genome assembly.</title>
        <authorList>
            <person name="Li X.Y."/>
            <person name="Fang X.M."/>
        </authorList>
    </citation>
    <scope>NUCLEOTIDE SEQUENCE [LARGE SCALE GENOMIC DNA]</scope>
    <source>
        <strain evidence="3 4">CPCC 100848</strain>
    </source>
</reference>
<proteinExistence type="predicted"/>
<dbReference type="RefSeq" id="WP_326507185.1">
    <property type="nucleotide sequence ID" value="NZ_JAWIIV010000011.1"/>
</dbReference>
<name>A0ABU6J9Z5_9BURK</name>
<feature type="domain" description="DUF2726" evidence="2">
    <location>
        <begin position="34"/>
        <end position="149"/>
    </location>
</feature>